<dbReference type="AlphaFoldDB" id="A0ABD3DTR4"/>
<comment type="caution">
    <text evidence="2">The sequence shown here is derived from an EMBL/GenBank/DDBJ whole genome shotgun (WGS) entry which is preliminary data.</text>
</comment>
<reference evidence="3" key="1">
    <citation type="journal article" date="2024" name="IScience">
        <title>Strigolactones Initiate the Formation of Haustorium-like Structures in Castilleja.</title>
        <authorList>
            <person name="Buerger M."/>
            <person name="Peterson D."/>
            <person name="Chory J."/>
        </authorList>
    </citation>
    <scope>NUCLEOTIDE SEQUENCE [LARGE SCALE GENOMIC DNA]</scope>
</reference>
<sequence>MIEKTQYGPVPPWRSDFVEPVAIWITGANHISRESAGDVGRAISALRPDNVVVELCRSRLILRAGIMYTPESDDRNQQLRSSLFSLTGTGFLVLLAEAFTWV</sequence>
<dbReference type="PANTHER" id="PTHR21530">
    <property type="entry name" value="PHEROMONE SHUTDOWN PROTEIN"/>
    <property type="match status" value="1"/>
</dbReference>
<dbReference type="EMBL" id="JAVIJP010000013">
    <property type="protein sequence ID" value="KAL3645269.1"/>
    <property type="molecule type" value="Genomic_DNA"/>
</dbReference>
<dbReference type="PANTHER" id="PTHR21530:SF0">
    <property type="entry name" value="TRAB FAMILY PROTEIN"/>
    <property type="match status" value="1"/>
</dbReference>
<protein>
    <recommendedName>
        <fullName evidence="4">TraB domain-containing protein</fullName>
    </recommendedName>
</protein>
<proteinExistence type="predicted"/>
<name>A0ABD3DTR4_9LAMI</name>
<evidence type="ECO:0000256" key="1">
    <source>
        <dbReference type="SAM" id="Phobius"/>
    </source>
</evidence>
<evidence type="ECO:0008006" key="4">
    <source>
        <dbReference type="Google" id="ProtNLM"/>
    </source>
</evidence>
<organism evidence="2 3">
    <name type="scientific">Castilleja foliolosa</name>
    <dbReference type="NCBI Taxonomy" id="1961234"/>
    <lineage>
        <taxon>Eukaryota</taxon>
        <taxon>Viridiplantae</taxon>
        <taxon>Streptophyta</taxon>
        <taxon>Embryophyta</taxon>
        <taxon>Tracheophyta</taxon>
        <taxon>Spermatophyta</taxon>
        <taxon>Magnoliopsida</taxon>
        <taxon>eudicotyledons</taxon>
        <taxon>Gunneridae</taxon>
        <taxon>Pentapetalae</taxon>
        <taxon>asterids</taxon>
        <taxon>lamiids</taxon>
        <taxon>Lamiales</taxon>
        <taxon>Orobanchaceae</taxon>
        <taxon>Pedicularideae</taxon>
        <taxon>Castillejinae</taxon>
        <taxon>Castilleja</taxon>
    </lineage>
</organism>
<gene>
    <name evidence="2" type="ORF">CASFOL_010449</name>
</gene>
<keyword evidence="1" id="KW-0472">Membrane</keyword>
<keyword evidence="3" id="KW-1185">Reference proteome</keyword>
<feature type="transmembrane region" description="Helical" evidence="1">
    <location>
        <begin position="83"/>
        <end position="101"/>
    </location>
</feature>
<accession>A0ABD3DTR4</accession>
<evidence type="ECO:0000313" key="2">
    <source>
        <dbReference type="EMBL" id="KAL3645269.1"/>
    </source>
</evidence>
<keyword evidence="1" id="KW-1133">Transmembrane helix</keyword>
<evidence type="ECO:0000313" key="3">
    <source>
        <dbReference type="Proteomes" id="UP001632038"/>
    </source>
</evidence>
<dbReference type="InterPro" id="IPR046345">
    <property type="entry name" value="TraB_PrgY-like"/>
</dbReference>
<dbReference type="Proteomes" id="UP001632038">
    <property type="component" value="Unassembled WGS sequence"/>
</dbReference>
<keyword evidence="1" id="KW-0812">Transmembrane</keyword>